<dbReference type="Pfam" id="PF07635">
    <property type="entry name" value="PSCyt1"/>
    <property type="match status" value="1"/>
</dbReference>
<dbReference type="PANTHER" id="PTHR35889">
    <property type="entry name" value="CYCLOINULO-OLIGOSACCHARIDE FRUCTANOTRANSFERASE-RELATED"/>
    <property type="match status" value="1"/>
</dbReference>
<dbReference type="EMBL" id="UINC01094977">
    <property type="protein sequence ID" value="SVC50675.1"/>
    <property type="molecule type" value="Genomic_DNA"/>
</dbReference>
<evidence type="ECO:0000259" key="1">
    <source>
        <dbReference type="Pfam" id="PF07635"/>
    </source>
</evidence>
<sequence length="113" mass="12716">MRIFQIQTVYPLSAKIFQIQFLAISLLGLGLSGNVPEVVKFNRDVQPILSSKCFQCHGPSEKSRKAKLRFDKQESPFAERDGVRAIVAGDLKASELWQRVNENDADEVMPPPE</sequence>
<gene>
    <name evidence="2" type="ORF">METZ01_LOCUS303529</name>
</gene>
<accession>A0A382MRC3</accession>
<feature type="non-terminal residue" evidence="2">
    <location>
        <position position="113"/>
    </location>
</feature>
<feature type="domain" description="Cytochrome C Planctomycete-type" evidence="1">
    <location>
        <begin position="53"/>
        <end position="113"/>
    </location>
</feature>
<protein>
    <recommendedName>
        <fullName evidence="1">Cytochrome C Planctomycete-type domain-containing protein</fullName>
    </recommendedName>
</protein>
<evidence type="ECO:0000313" key="2">
    <source>
        <dbReference type="EMBL" id="SVC50675.1"/>
    </source>
</evidence>
<name>A0A382MRC3_9ZZZZ</name>
<dbReference type="InterPro" id="IPR011429">
    <property type="entry name" value="Cyt_c_Planctomycete-type"/>
</dbReference>
<reference evidence="2" key="1">
    <citation type="submission" date="2018-05" db="EMBL/GenBank/DDBJ databases">
        <authorList>
            <person name="Lanie J.A."/>
            <person name="Ng W.-L."/>
            <person name="Kazmierczak K.M."/>
            <person name="Andrzejewski T.M."/>
            <person name="Davidsen T.M."/>
            <person name="Wayne K.J."/>
            <person name="Tettelin H."/>
            <person name="Glass J.I."/>
            <person name="Rusch D."/>
            <person name="Podicherti R."/>
            <person name="Tsui H.-C.T."/>
            <person name="Winkler M.E."/>
        </authorList>
    </citation>
    <scope>NUCLEOTIDE SEQUENCE</scope>
</reference>
<organism evidence="2">
    <name type="scientific">marine metagenome</name>
    <dbReference type="NCBI Taxonomy" id="408172"/>
    <lineage>
        <taxon>unclassified sequences</taxon>
        <taxon>metagenomes</taxon>
        <taxon>ecological metagenomes</taxon>
    </lineage>
</organism>
<dbReference type="AlphaFoldDB" id="A0A382MRC3"/>
<dbReference type="PANTHER" id="PTHR35889:SF3">
    <property type="entry name" value="F-BOX DOMAIN-CONTAINING PROTEIN"/>
    <property type="match status" value="1"/>
</dbReference>
<proteinExistence type="predicted"/>